<sequence>MESKNLMQMSTDIVKLGHFDGGSFKRWQKKMHFLLATLNGVYVLNKPYPEESENKTLAESRDRLKFRIDDFICRGHILNAMSDPLFDLYENYPTARDLWKALEERYLMEDATSKIFIVSKFNSYKMVDSRPIMDQMYELEHILSMFTQNNMNMDESIQVASIIDKLPSTWKDVKKNLKHHKDDLSLKDLGKHLLIEEQYCLENKANDDTSKVHLVEEKGESSKIDEKINGDSSVLQGYTYASWITREDYASMSGWIYTLGGGVVSWGSNIQSWVTNFTMIAEFVAMASCYKETEWLWDLSMNIPLWPEPISLCIVIVNLHYQECKILYIERKIPLALPWERGPAIGLWCKSNVAGAWVTRRGSPNYPVGNRVVAVRSSSVIPSPFCSVVTGDRLSWNGTRLRPRLRSLRNYRAHALCYCMWTMLLTELRSSCSLQNCGVHAPCGHVQVMLLAERLAFDITRLRSAQLLAVSGLVCVPHTLLGARIVATVHLSLFPPFDEGSIYTVTSVLTQRELDHHCSVFNIPANLRPELHDRNAIIKDSLEGKIGMYTCFIEFANFRIPLSKFLLCILEYYQINLSQLSVIGASKVSHFEIMCRALGRVPIVGTFRRLYVNSISNGWLSFSKRGGVDEPCCYSKKFDSLKNWNNRFFWIDASVCLLAIPWFSGTFIVKDQLLVDEAVDLPCVELLNNNRTIIRKYPKVFLCLVDLTRSFTKSDVRPTLLHSNDEEMGLLDFVNSANPFKVNTGELTLAENEAPLLAETKDKVISPSPQTTSLVDHSIQDELDVNVGKRKKRVAFVSGSPPVKKARTEGITISDYRSNIPAKSPSALRRLIRQSGQAKSGSGSVVPAAGDATSSSVTPTLERSLEDDIRDNGDAGFLDAFNINSTQHICMAYELRLRYEHEIITKEKFERKFTDSVLIVQQRDAEIADLKSEEVVDLNGKNSELLGKVSSLESTHGELSAQVAKLMTDCEVLRSEVTGEAKLREEFKSFQDVEARRFKQRSAELDARIADVRRDMDNDLYPHMFTAIAGRRFVLGKVISFAINKGIQEGLEAGIEHGKSRRTLAQVEAYNPRVKDEFVSAVTNFKNVSFTLLDVLDSLKDSLLTSIIHHSYLSESGSVSGEMLLSEVVPTARVAAKRRGLCPPPLGGTSSSAPPHGSSLGVADYQVSTLVLSGDGGSATQPPVVRAHDDLFDTSVLDGAGGT</sequence>
<proteinExistence type="predicted"/>
<evidence type="ECO:0000313" key="3">
    <source>
        <dbReference type="EMBL" id="GJT92815.1"/>
    </source>
</evidence>
<comment type="caution">
    <text evidence="3">The sequence shown here is derived from an EMBL/GenBank/DDBJ whole genome shotgun (WGS) entry which is preliminary data.</text>
</comment>
<reference evidence="3" key="1">
    <citation type="journal article" date="2022" name="Int. J. Mol. Sci.">
        <title>Draft Genome of Tanacetum Coccineum: Genomic Comparison of Closely Related Tanacetum-Family Plants.</title>
        <authorList>
            <person name="Yamashiro T."/>
            <person name="Shiraishi A."/>
            <person name="Nakayama K."/>
            <person name="Satake H."/>
        </authorList>
    </citation>
    <scope>NUCLEOTIDE SEQUENCE</scope>
</reference>
<reference evidence="3" key="2">
    <citation type="submission" date="2022-01" db="EMBL/GenBank/DDBJ databases">
        <authorList>
            <person name="Yamashiro T."/>
            <person name="Shiraishi A."/>
            <person name="Satake H."/>
            <person name="Nakayama K."/>
        </authorList>
    </citation>
    <scope>NUCLEOTIDE SEQUENCE</scope>
</reference>
<dbReference type="Pfam" id="PF04195">
    <property type="entry name" value="Transposase_28"/>
    <property type="match status" value="1"/>
</dbReference>
<dbReference type="InterPro" id="IPR007321">
    <property type="entry name" value="Transposase_28"/>
</dbReference>
<gene>
    <name evidence="3" type="ORF">Tco_1081660</name>
</gene>
<accession>A0ABQ5HY68</accession>
<feature type="region of interest" description="Disordered" evidence="1">
    <location>
        <begin position="838"/>
        <end position="861"/>
    </location>
</feature>
<dbReference type="Pfam" id="PF14223">
    <property type="entry name" value="Retrotran_gag_2"/>
    <property type="match status" value="1"/>
</dbReference>
<keyword evidence="4" id="KW-1185">Reference proteome</keyword>
<evidence type="ECO:0000259" key="2">
    <source>
        <dbReference type="Pfam" id="PF04195"/>
    </source>
</evidence>
<protein>
    <recommendedName>
        <fullName evidence="2">Transposase (putative) gypsy type domain-containing protein</fullName>
    </recommendedName>
</protein>
<organism evidence="3 4">
    <name type="scientific">Tanacetum coccineum</name>
    <dbReference type="NCBI Taxonomy" id="301880"/>
    <lineage>
        <taxon>Eukaryota</taxon>
        <taxon>Viridiplantae</taxon>
        <taxon>Streptophyta</taxon>
        <taxon>Embryophyta</taxon>
        <taxon>Tracheophyta</taxon>
        <taxon>Spermatophyta</taxon>
        <taxon>Magnoliopsida</taxon>
        <taxon>eudicotyledons</taxon>
        <taxon>Gunneridae</taxon>
        <taxon>Pentapetalae</taxon>
        <taxon>asterids</taxon>
        <taxon>campanulids</taxon>
        <taxon>Asterales</taxon>
        <taxon>Asteraceae</taxon>
        <taxon>Asteroideae</taxon>
        <taxon>Anthemideae</taxon>
        <taxon>Anthemidinae</taxon>
        <taxon>Tanacetum</taxon>
    </lineage>
</organism>
<name>A0ABQ5HY68_9ASTR</name>
<evidence type="ECO:0000256" key="1">
    <source>
        <dbReference type="SAM" id="MobiDB-lite"/>
    </source>
</evidence>
<feature type="domain" description="Transposase (putative) gypsy type" evidence="2">
    <location>
        <begin position="556"/>
        <end position="612"/>
    </location>
</feature>
<feature type="compositionally biased region" description="Polar residues" evidence="1">
    <location>
        <begin position="852"/>
        <end position="861"/>
    </location>
</feature>
<dbReference type="Proteomes" id="UP001151760">
    <property type="component" value="Unassembled WGS sequence"/>
</dbReference>
<dbReference type="EMBL" id="BQNB010020145">
    <property type="protein sequence ID" value="GJT92815.1"/>
    <property type="molecule type" value="Genomic_DNA"/>
</dbReference>
<evidence type="ECO:0000313" key="4">
    <source>
        <dbReference type="Proteomes" id="UP001151760"/>
    </source>
</evidence>
<dbReference type="PANTHER" id="PTHR47592:SF29">
    <property type="entry name" value="ZINC FINGER, CCHC-TYPE"/>
    <property type="match status" value="1"/>
</dbReference>
<dbReference type="PANTHER" id="PTHR47592">
    <property type="entry name" value="PBF68 PROTEIN"/>
    <property type="match status" value="1"/>
</dbReference>